<dbReference type="Proteomes" id="UP001500957">
    <property type="component" value="Unassembled WGS sequence"/>
</dbReference>
<accession>A0ABN1GWS5</accession>
<dbReference type="RefSeq" id="WP_344605201.1">
    <property type="nucleotide sequence ID" value="NZ_BAAAHE010000019.1"/>
</dbReference>
<feature type="transmembrane region" description="Helical" evidence="1">
    <location>
        <begin position="14"/>
        <end position="34"/>
    </location>
</feature>
<dbReference type="EMBL" id="BAAAHE010000019">
    <property type="protein sequence ID" value="GAA0621456.1"/>
    <property type="molecule type" value="Genomic_DNA"/>
</dbReference>
<evidence type="ECO:0000313" key="3">
    <source>
        <dbReference type="Proteomes" id="UP001500957"/>
    </source>
</evidence>
<reference evidence="2 3" key="1">
    <citation type="journal article" date="2019" name="Int. J. Syst. Evol. Microbiol.">
        <title>The Global Catalogue of Microorganisms (GCM) 10K type strain sequencing project: providing services to taxonomists for standard genome sequencing and annotation.</title>
        <authorList>
            <consortium name="The Broad Institute Genomics Platform"/>
            <consortium name="The Broad Institute Genome Sequencing Center for Infectious Disease"/>
            <person name="Wu L."/>
            <person name="Ma J."/>
        </authorList>
    </citation>
    <scope>NUCLEOTIDE SEQUENCE [LARGE SCALE GENOMIC DNA]</scope>
    <source>
        <strain evidence="2 3">JCM 10671</strain>
    </source>
</reference>
<keyword evidence="1" id="KW-0472">Membrane</keyword>
<keyword evidence="1" id="KW-1133">Transmembrane helix</keyword>
<evidence type="ECO:0000256" key="1">
    <source>
        <dbReference type="SAM" id="Phobius"/>
    </source>
</evidence>
<protein>
    <submittedName>
        <fullName evidence="2">Uncharacterized protein</fullName>
    </submittedName>
</protein>
<feature type="transmembrane region" description="Helical" evidence="1">
    <location>
        <begin position="185"/>
        <end position="207"/>
    </location>
</feature>
<feature type="transmembrane region" description="Helical" evidence="1">
    <location>
        <begin position="46"/>
        <end position="66"/>
    </location>
</feature>
<sequence>MDVLTVLKSQWDRIAAVVCVLLGVVLLIVGYQGIADSPYVAEELAYLISGGLGGVFLLGVGATLYISADMHDEWRKLDRIEEAILSLRSDGGSDGGPDRFDDLVEPVAEARASRHRAGSPANANGAVGAGVAQRSAQPREVLAMPREMLAHLRVGGLAIAFAFAALMVAYWQAANTNEARPAFTATASAASVLAVAGVVGVIGMVGMRRRLMRRRNLLLGGFLTRNQSQARATTATAGPVATRMPERLVVIPEGRYAHVPTCAMVTGERTETVSSSALPEGIRPCAICTPAAL</sequence>
<organism evidence="2 3">
    <name type="scientific">Sporichthya brevicatena</name>
    <dbReference type="NCBI Taxonomy" id="171442"/>
    <lineage>
        <taxon>Bacteria</taxon>
        <taxon>Bacillati</taxon>
        <taxon>Actinomycetota</taxon>
        <taxon>Actinomycetes</taxon>
        <taxon>Sporichthyales</taxon>
        <taxon>Sporichthyaceae</taxon>
        <taxon>Sporichthya</taxon>
    </lineage>
</organism>
<keyword evidence="3" id="KW-1185">Reference proteome</keyword>
<feature type="transmembrane region" description="Helical" evidence="1">
    <location>
        <begin position="154"/>
        <end position="173"/>
    </location>
</feature>
<evidence type="ECO:0000313" key="2">
    <source>
        <dbReference type="EMBL" id="GAA0621456.1"/>
    </source>
</evidence>
<comment type="caution">
    <text evidence="2">The sequence shown here is derived from an EMBL/GenBank/DDBJ whole genome shotgun (WGS) entry which is preliminary data.</text>
</comment>
<proteinExistence type="predicted"/>
<gene>
    <name evidence="2" type="ORF">GCM10009547_25220</name>
</gene>
<name>A0ABN1GWS5_9ACTN</name>
<keyword evidence="1" id="KW-0812">Transmembrane</keyword>